<feature type="binding site" evidence="13">
    <location>
        <position position="38"/>
    </location>
    <ligand>
        <name>NADP(+)</name>
        <dbReference type="ChEBI" id="CHEBI:58349"/>
    </ligand>
</feature>
<keyword evidence="2 13" id="KW-0963">Cytoplasm</keyword>
<evidence type="ECO:0000256" key="11">
    <source>
        <dbReference type="ARBA" id="ARBA00049080"/>
    </source>
</evidence>
<dbReference type="InterPro" id="IPR036291">
    <property type="entry name" value="NAD(P)-bd_dom_sf"/>
</dbReference>
<dbReference type="GO" id="GO:0016726">
    <property type="term" value="F:oxidoreductase activity, acting on CH or CH2 groups, NAD or NADP as acceptor"/>
    <property type="evidence" value="ECO:0007669"/>
    <property type="project" value="UniProtKB-UniRule"/>
</dbReference>
<sequence length="276" mass="28837">MSQVIRVALLGVTGRLGRAIGRAVLQAPDFALTGAVVRAGSSSEGEDVGEWLTGTPCECIATVALEEAVRDADIVLDASLPRMTAATAERLAGWNGPPLVSGVTGFDADEQVRLTAAARRLPILSTGNFSLGIALAEALVRQAAGRLRAHDWDIEVEETHHRMKPDAPSGTALLLGRAAAEARGEDLDAVATPGRHGTTGPRKPGTIGFSATRGGTIIGEHAVRFLGDMEEISISHRAFDRSIFAAGALEAARWMSNKGEGRPAGLYSMQDVIAVA</sequence>
<dbReference type="InterPro" id="IPR022663">
    <property type="entry name" value="DapB_C"/>
</dbReference>
<evidence type="ECO:0000256" key="1">
    <source>
        <dbReference type="ARBA" id="ARBA00006642"/>
    </source>
</evidence>
<dbReference type="PANTHER" id="PTHR20836">
    <property type="entry name" value="DIHYDRODIPICOLINATE REDUCTASE"/>
    <property type="match status" value="1"/>
</dbReference>
<reference evidence="16" key="2">
    <citation type="submission" date="2023-01" db="EMBL/GenBank/DDBJ databases">
        <authorList>
            <person name="Sun Q."/>
            <person name="Evtushenko L."/>
        </authorList>
    </citation>
    <scope>NUCLEOTIDE SEQUENCE</scope>
    <source>
        <strain evidence="16">VKM B-1513</strain>
    </source>
</reference>
<evidence type="ECO:0000256" key="4">
    <source>
        <dbReference type="ARBA" id="ARBA00022857"/>
    </source>
</evidence>
<evidence type="ECO:0000259" key="14">
    <source>
        <dbReference type="Pfam" id="PF01113"/>
    </source>
</evidence>
<dbReference type="InterPro" id="IPR022664">
    <property type="entry name" value="DapB_N_CS"/>
</dbReference>
<dbReference type="GO" id="GO:0008839">
    <property type="term" value="F:4-hydroxy-tetrahydrodipicolinate reductase"/>
    <property type="evidence" value="ECO:0007669"/>
    <property type="project" value="UniProtKB-UniRule"/>
</dbReference>
<keyword evidence="6 13" id="KW-0560">Oxidoreductase</keyword>
<dbReference type="NCBIfam" id="TIGR00036">
    <property type="entry name" value="dapB"/>
    <property type="match status" value="1"/>
</dbReference>
<comment type="catalytic activity">
    <reaction evidence="11 13">
        <text>(S)-2,3,4,5-tetrahydrodipicolinate + NADP(+) + H2O = (2S,4S)-4-hydroxy-2,3,4,5-tetrahydrodipicolinate + NADPH + H(+)</text>
        <dbReference type="Rhea" id="RHEA:35331"/>
        <dbReference type="ChEBI" id="CHEBI:15377"/>
        <dbReference type="ChEBI" id="CHEBI:15378"/>
        <dbReference type="ChEBI" id="CHEBI:16845"/>
        <dbReference type="ChEBI" id="CHEBI:57783"/>
        <dbReference type="ChEBI" id="CHEBI:58349"/>
        <dbReference type="ChEBI" id="CHEBI:67139"/>
        <dbReference type="EC" id="1.17.1.8"/>
    </reaction>
</comment>
<keyword evidence="17" id="KW-1185">Reference proteome</keyword>
<evidence type="ECO:0000256" key="2">
    <source>
        <dbReference type="ARBA" id="ARBA00022490"/>
    </source>
</evidence>
<dbReference type="GO" id="GO:0050661">
    <property type="term" value="F:NADP binding"/>
    <property type="evidence" value="ECO:0007669"/>
    <property type="project" value="UniProtKB-UniRule"/>
</dbReference>
<comment type="caution">
    <text evidence="13">Lacks conserved residue(s) required for the propagation of feature annotation.</text>
</comment>
<keyword evidence="4 13" id="KW-0521">NADP</keyword>
<comment type="catalytic activity">
    <reaction evidence="12 13">
        <text>(S)-2,3,4,5-tetrahydrodipicolinate + NAD(+) + H2O = (2S,4S)-4-hydroxy-2,3,4,5-tetrahydrodipicolinate + NADH + H(+)</text>
        <dbReference type="Rhea" id="RHEA:35323"/>
        <dbReference type="ChEBI" id="CHEBI:15377"/>
        <dbReference type="ChEBI" id="CHEBI:15378"/>
        <dbReference type="ChEBI" id="CHEBI:16845"/>
        <dbReference type="ChEBI" id="CHEBI:57540"/>
        <dbReference type="ChEBI" id="CHEBI:57945"/>
        <dbReference type="ChEBI" id="CHEBI:67139"/>
        <dbReference type="EC" id="1.17.1.8"/>
    </reaction>
</comment>
<gene>
    <name evidence="13 16" type="primary">dapB</name>
    <name evidence="16" type="ORF">GCM10017621_31830</name>
</gene>
<feature type="active site" description="Proton donor/acceptor" evidence="13">
    <location>
        <position position="160"/>
    </location>
</feature>
<evidence type="ECO:0000256" key="10">
    <source>
        <dbReference type="ARBA" id="ARBA00038983"/>
    </source>
</evidence>
<evidence type="ECO:0000256" key="5">
    <source>
        <dbReference type="ARBA" id="ARBA00022915"/>
    </source>
</evidence>
<feature type="domain" description="Dihydrodipicolinate reductase C-terminal" evidence="15">
    <location>
        <begin position="132"/>
        <end position="273"/>
    </location>
</feature>
<name>A0A9W6IQV4_9PROT</name>
<dbReference type="Gene3D" id="3.40.50.720">
    <property type="entry name" value="NAD(P)-binding Rossmann-like Domain"/>
    <property type="match status" value="1"/>
</dbReference>
<dbReference type="GO" id="GO:0005829">
    <property type="term" value="C:cytosol"/>
    <property type="evidence" value="ECO:0007669"/>
    <property type="project" value="TreeGrafter"/>
</dbReference>
<accession>A0A9W6IQV4</accession>
<evidence type="ECO:0000256" key="7">
    <source>
        <dbReference type="ARBA" id="ARBA00023027"/>
    </source>
</evidence>
<evidence type="ECO:0000256" key="3">
    <source>
        <dbReference type="ARBA" id="ARBA00022605"/>
    </source>
</evidence>
<dbReference type="Gene3D" id="3.30.360.10">
    <property type="entry name" value="Dihydrodipicolinate Reductase, domain 2"/>
    <property type="match status" value="1"/>
</dbReference>
<dbReference type="EC" id="1.17.1.8" evidence="10 13"/>
<evidence type="ECO:0000313" key="17">
    <source>
        <dbReference type="Proteomes" id="UP001143486"/>
    </source>
</evidence>
<dbReference type="Pfam" id="PF01113">
    <property type="entry name" value="DapB_N"/>
    <property type="match status" value="1"/>
</dbReference>
<evidence type="ECO:0000256" key="6">
    <source>
        <dbReference type="ARBA" id="ARBA00023002"/>
    </source>
</evidence>
<keyword evidence="7 13" id="KW-0520">NAD</keyword>
<evidence type="ECO:0000313" key="16">
    <source>
        <dbReference type="EMBL" id="GLK53675.1"/>
    </source>
</evidence>
<feature type="active site" description="Proton donor" evidence="13">
    <location>
        <position position="164"/>
    </location>
</feature>
<dbReference type="SUPFAM" id="SSF55347">
    <property type="entry name" value="Glyceraldehyde-3-phosphate dehydrogenase-like, C-terminal domain"/>
    <property type="match status" value="1"/>
</dbReference>
<feature type="binding site" evidence="13">
    <location>
        <position position="161"/>
    </location>
    <ligand>
        <name>(S)-2,3,4,5-tetrahydrodipicolinate</name>
        <dbReference type="ChEBI" id="CHEBI:16845"/>
    </ligand>
</feature>
<keyword evidence="8 13" id="KW-0457">Lysine biosynthesis</keyword>
<evidence type="ECO:0000256" key="8">
    <source>
        <dbReference type="ARBA" id="ARBA00023154"/>
    </source>
</evidence>
<keyword evidence="5 13" id="KW-0220">Diaminopimelate biosynthesis</keyword>
<feature type="domain" description="Dihydrodipicolinate reductase N-terminal" evidence="14">
    <location>
        <begin position="5"/>
        <end position="129"/>
    </location>
</feature>
<dbReference type="Proteomes" id="UP001143486">
    <property type="component" value="Unassembled WGS sequence"/>
</dbReference>
<feature type="binding site" evidence="13">
    <location>
        <begin position="11"/>
        <end position="16"/>
    </location>
    <ligand>
        <name>NAD(+)</name>
        <dbReference type="ChEBI" id="CHEBI:57540"/>
    </ligand>
</feature>
<dbReference type="PANTHER" id="PTHR20836:SF0">
    <property type="entry name" value="4-HYDROXY-TETRAHYDRODIPICOLINATE REDUCTASE 1, CHLOROPLASTIC-RELATED"/>
    <property type="match status" value="1"/>
</dbReference>
<dbReference type="GO" id="GO:0009089">
    <property type="term" value="P:lysine biosynthetic process via diaminopimelate"/>
    <property type="evidence" value="ECO:0007669"/>
    <property type="project" value="UniProtKB-UniRule"/>
</dbReference>
<proteinExistence type="inferred from homology"/>
<evidence type="ECO:0000256" key="9">
    <source>
        <dbReference type="ARBA" id="ARBA00037922"/>
    </source>
</evidence>
<feature type="binding site" evidence="13">
    <location>
        <begin position="170"/>
        <end position="171"/>
    </location>
    <ligand>
        <name>(S)-2,3,4,5-tetrahydrodipicolinate</name>
        <dbReference type="ChEBI" id="CHEBI:16845"/>
    </ligand>
</feature>
<evidence type="ECO:0000259" key="15">
    <source>
        <dbReference type="Pfam" id="PF05173"/>
    </source>
</evidence>
<reference evidence="16" key="1">
    <citation type="journal article" date="2014" name="Int. J. Syst. Evol. Microbiol.">
        <title>Complete genome sequence of Corynebacterium casei LMG S-19264T (=DSM 44701T), isolated from a smear-ripened cheese.</title>
        <authorList>
            <consortium name="US DOE Joint Genome Institute (JGI-PGF)"/>
            <person name="Walter F."/>
            <person name="Albersmeier A."/>
            <person name="Kalinowski J."/>
            <person name="Ruckert C."/>
        </authorList>
    </citation>
    <scope>NUCLEOTIDE SEQUENCE</scope>
    <source>
        <strain evidence="16">VKM B-1513</strain>
    </source>
</reference>
<feature type="binding site" evidence="13">
    <location>
        <begin position="102"/>
        <end position="104"/>
    </location>
    <ligand>
        <name>NAD(+)</name>
        <dbReference type="ChEBI" id="CHEBI:57540"/>
    </ligand>
</feature>
<dbReference type="InterPro" id="IPR000846">
    <property type="entry name" value="DapB_N"/>
</dbReference>
<dbReference type="CDD" id="cd02274">
    <property type="entry name" value="DHDPR_N"/>
    <property type="match status" value="1"/>
</dbReference>
<dbReference type="AlphaFoldDB" id="A0A9W6IQV4"/>
<comment type="subunit">
    <text evidence="13">Homotetramer.</text>
</comment>
<dbReference type="SUPFAM" id="SSF51735">
    <property type="entry name" value="NAD(P)-binding Rossmann-fold domains"/>
    <property type="match status" value="1"/>
</dbReference>
<organism evidence="16 17">
    <name type="scientific">Maricaulis virginensis</name>
    <dbReference type="NCBI Taxonomy" id="144022"/>
    <lineage>
        <taxon>Bacteria</taxon>
        <taxon>Pseudomonadati</taxon>
        <taxon>Pseudomonadota</taxon>
        <taxon>Alphaproteobacteria</taxon>
        <taxon>Maricaulales</taxon>
        <taxon>Maricaulaceae</taxon>
        <taxon>Maricaulis</taxon>
    </lineage>
</organism>
<dbReference type="EMBL" id="BSFE01000012">
    <property type="protein sequence ID" value="GLK53675.1"/>
    <property type="molecule type" value="Genomic_DNA"/>
</dbReference>
<evidence type="ECO:0000256" key="13">
    <source>
        <dbReference type="HAMAP-Rule" id="MF_00102"/>
    </source>
</evidence>
<dbReference type="HAMAP" id="MF_00102">
    <property type="entry name" value="DapB"/>
    <property type="match status" value="1"/>
</dbReference>
<comment type="caution">
    <text evidence="13">Was originally thought to be a dihydrodipicolinate reductase (DHDPR), catalyzing the conversion of dihydrodipicolinate to tetrahydrodipicolinate. However, it was shown in E.coli that the substrate of the enzymatic reaction is not dihydrodipicolinate (DHDP) but in fact (2S,4S)-4-hydroxy-2,3,4,5-tetrahydrodipicolinic acid (HTPA), the product released by the DapA-catalyzed reaction.</text>
</comment>
<dbReference type="PIRSF" id="PIRSF000161">
    <property type="entry name" value="DHPR"/>
    <property type="match status" value="1"/>
</dbReference>
<comment type="pathway">
    <text evidence="9 13">Amino-acid biosynthesis; L-lysine biosynthesis via DAP pathway; (S)-tetrahydrodipicolinate from L-aspartate: step 4/4.</text>
</comment>
<protein>
    <recommendedName>
        <fullName evidence="10 13">4-hydroxy-tetrahydrodipicolinate reductase</fullName>
        <shortName evidence="13">HTPA reductase</shortName>
        <ecNumber evidence="10 13">1.17.1.8</ecNumber>
    </recommendedName>
</protein>
<comment type="subcellular location">
    <subcellularLocation>
        <location evidence="13">Cytoplasm</location>
    </subcellularLocation>
</comment>
<comment type="function">
    <text evidence="13">Catalyzes the conversion of 4-hydroxy-tetrahydrodipicolinate (HTPA) to tetrahydrodipicolinate.</text>
</comment>
<dbReference type="PROSITE" id="PS01298">
    <property type="entry name" value="DAPB"/>
    <property type="match status" value="1"/>
</dbReference>
<dbReference type="GO" id="GO:0051287">
    <property type="term" value="F:NAD binding"/>
    <property type="evidence" value="ECO:0007669"/>
    <property type="project" value="UniProtKB-UniRule"/>
</dbReference>
<comment type="caution">
    <text evidence="16">The sequence shown here is derived from an EMBL/GenBank/DDBJ whole genome shotgun (WGS) entry which is preliminary data.</text>
</comment>
<feature type="binding site" evidence="13">
    <location>
        <begin position="126"/>
        <end position="129"/>
    </location>
    <ligand>
        <name>NAD(+)</name>
        <dbReference type="ChEBI" id="CHEBI:57540"/>
    </ligand>
</feature>
<comment type="similarity">
    <text evidence="1 13">Belongs to the DapB family.</text>
</comment>
<keyword evidence="3 13" id="KW-0028">Amino-acid biosynthesis</keyword>
<dbReference type="GO" id="GO:0019877">
    <property type="term" value="P:diaminopimelate biosynthetic process"/>
    <property type="evidence" value="ECO:0007669"/>
    <property type="project" value="UniProtKB-UniRule"/>
</dbReference>
<dbReference type="Pfam" id="PF05173">
    <property type="entry name" value="DapB_C"/>
    <property type="match status" value="1"/>
</dbReference>
<dbReference type="RefSeq" id="WP_271188014.1">
    <property type="nucleotide sequence ID" value="NZ_BSFE01000012.1"/>
</dbReference>
<dbReference type="InterPro" id="IPR023940">
    <property type="entry name" value="DHDPR_bac"/>
</dbReference>
<evidence type="ECO:0000256" key="12">
    <source>
        <dbReference type="ARBA" id="ARBA00049396"/>
    </source>
</evidence>